<dbReference type="PANTHER" id="PTHR43639">
    <property type="entry name" value="OXIDOREDUCTASE, SHORT-CHAIN DEHYDROGENASE/REDUCTASE FAMILY (AFU_ORTHOLOGUE AFUA_5G02870)"/>
    <property type="match status" value="1"/>
</dbReference>
<evidence type="ECO:0000313" key="4">
    <source>
        <dbReference type="EMBL" id="QWV95957.1"/>
    </source>
</evidence>
<comment type="similarity">
    <text evidence="1">Belongs to the short-chain dehydrogenases/reductases (SDR) family.</text>
</comment>
<organism evidence="4 5">
    <name type="scientific">Geomonas diazotrophica</name>
    <dbReference type="NCBI Taxonomy" id="2843197"/>
    <lineage>
        <taxon>Bacteria</taxon>
        <taxon>Pseudomonadati</taxon>
        <taxon>Thermodesulfobacteriota</taxon>
        <taxon>Desulfuromonadia</taxon>
        <taxon>Geobacterales</taxon>
        <taxon>Geobacteraceae</taxon>
        <taxon>Geomonas</taxon>
    </lineage>
</organism>
<dbReference type="EMBL" id="CP076724">
    <property type="protein sequence ID" value="QWV95957.1"/>
    <property type="molecule type" value="Genomic_DNA"/>
</dbReference>
<dbReference type="InterPro" id="IPR020904">
    <property type="entry name" value="Sc_DH/Rdtase_CS"/>
</dbReference>
<reference evidence="4 5" key="1">
    <citation type="submission" date="2021-06" db="EMBL/GenBank/DDBJ databases">
        <title>Gemonas diversity in paddy soil.</title>
        <authorList>
            <person name="Liu G."/>
        </authorList>
    </citation>
    <scope>NUCLEOTIDE SEQUENCE [LARGE SCALE GENOMIC DNA]</scope>
    <source>
        <strain evidence="4 5">RG29</strain>
    </source>
</reference>
<protein>
    <submittedName>
        <fullName evidence="4">SDR family oxidoreductase</fullName>
    </submittedName>
</protein>
<name>A0ABX8JEQ2_9BACT</name>
<dbReference type="PANTHER" id="PTHR43639:SF1">
    <property type="entry name" value="SHORT-CHAIN DEHYDROGENASE_REDUCTASE FAMILY PROTEIN"/>
    <property type="match status" value="1"/>
</dbReference>
<dbReference type="InterPro" id="IPR002539">
    <property type="entry name" value="MaoC-like_dom"/>
</dbReference>
<dbReference type="InterPro" id="IPR002347">
    <property type="entry name" value="SDR_fam"/>
</dbReference>
<dbReference type="Pfam" id="PF01575">
    <property type="entry name" value="MaoC_dehydratas"/>
    <property type="match status" value="1"/>
</dbReference>
<gene>
    <name evidence="4" type="ORF">KP005_11230</name>
</gene>
<evidence type="ECO:0000256" key="2">
    <source>
        <dbReference type="ARBA" id="ARBA00023002"/>
    </source>
</evidence>
<evidence type="ECO:0000259" key="3">
    <source>
        <dbReference type="Pfam" id="PF01575"/>
    </source>
</evidence>
<keyword evidence="2" id="KW-0560">Oxidoreductase</keyword>
<evidence type="ECO:0000313" key="5">
    <source>
        <dbReference type="Proteomes" id="UP000683493"/>
    </source>
</evidence>
<proteinExistence type="inferred from homology"/>
<dbReference type="Pfam" id="PF13561">
    <property type="entry name" value="adh_short_C2"/>
    <property type="match status" value="1"/>
</dbReference>
<accession>A0ABX8JEQ2</accession>
<evidence type="ECO:0000256" key="1">
    <source>
        <dbReference type="ARBA" id="ARBA00006484"/>
    </source>
</evidence>
<feature type="domain" description="MaoC-like" evidence="3">
    <location>
        <begin position="14"/>
        <end position="114"/>
    </location>
</feature>
<dbReference type="PROSITE" id="PS00061">
    <property type="entry name" value="ADH_SHORT"/>
    <property type="match status" value="1"/>
</dbReference>
<keyword evidence="5" id="KW-1185">Reference proteome</keyword>
<sequence length="409" mass="42428">MNLDTLQVGRRDTVEMIVSAELIDAFAALSGDDNELHMSDAAARRYGFPQRVCHGVLSLAFISTLIGKKLPGAGALWRSLKVEWLRPVFPGDKVTITGEVTQVSASTSSIAMKIGAVNQNGTEVLQAEVAVGVGSELALSPQISPAAAAAAGPSAAMPATEEGGKAAVLVTGGSRGIGRAIALELARSGHPVAIAYHSAQAQAAEVVEEIEAAGGRAAAVRIDLGRSIDTAVLEQAQSVLGPLLGLVHAASPPLQNRPFDQLAPGDFEQYFRVYVCGAVELIQALHGNMKQHQFGRVVFLGTSAIIGTPPAKMAAYVTGKSAVLGLCKGLAVELGPSGVTVNMVSPGLTMTDLTRDYSPRMQLAEAQKSPMRRLATPMDTASMVRFLLSEEASFITGANLPLTGGAALL</sequence>
<dbReference type="CDD" id="cd03449">
    <property type="entry name" value="R_hydratase"/>
    <property type="match status" value="1"/>
</dbReference>
<dbReference type="CDD" id="cd05233">
    <property type="entry name" value="SDR_c"/>
    <property type="match status" value="1"/>
</dbReference>
<dbReference type="Proteomes" id="UP000683493">
    <property type="component" value="Chromosome"/>
</dbReference>